<dbReference type="InParanoid" id="K3WUJ7"/>
<proteinExistence type="predicted"/>
<dbReference type="EMBL" id="GL376558">
    <property type="status" value="NOT_ANNOTATED_CDS"/>
    <property type="molecule type" value="Genomic_DNA"/>
</dbReference>
<evidence type="ECO:0000313" key="2">
    <source>
        <dbReference type="Proteomes" id="UP000019132"/>
    </source>
</evidence>
<dbReference type="VEuPathDB" id="FungiDB:PYU1_G008627"/>
<dbReference type="Proteomes" id="UP000019132">
    <property type="component" value="Unassembled WGS sequence"/>
</dbReference>
<dbReference type="OMA" id="VCANSEY"/>
<protein>
    <submittedName>
        <fullName evidence="1">Uncharacterized protein</fullName>
    </submittedName>
</protein>
<dbReference type="HOGENOM" id="CLU_186424_0_0_1"/>
<dbReference type="eggNOG" id="ENOG502SEX6">
    <property type="taxonomic scope" value="Eukaryota"/>
</dbReference>
<reference evidence="2" key="1">
    <citation type="journal article" date="2010" name="Genome Biol.">
        <title>Genome sequence of the necrotrophic plant pathogen Pythium ultimum reveals original pathogenicity mechanisms and effector repertoire.</title>
        <authorList>
            <person name="Levesque C.A."/>
            <person name="Brouwer H."/>
            <person name="Cano L."/>
            <person name="Hamilton J.P."/>
            <person name="Holt C."/>
            <person name="Huitema E."/>
            <person name="Raffaele S."/>
            <person name="Robideau G.P."/>
            <person name="Thines M."/>
            <person name="Win J."/>
            <person name="Zerillo M.M."/>
            <person name="Beakes G.W."/>
            <person name="Boore J.L."/>
            <person name="Busam D."/>
            <person name="Dumas B."/>
            <person name="Ferriera S."/>
            <person name="Fuerstenberg S.I."/>
            <person name="Gachon C.M."/>
            <person name="Gaulin E."/>
            <person name="Govers F."/>
            <person name="Grenville-Briggs L."/>
            <person name="Horner N."/>
            <person name="Hostetler J."/>
            <person name="Jiang R.H."/>
            <person name="Johnson J."/>
            <person name="Krajaejun T."/>
            <person name="Lin H."/>
            <person name="Meijer H.J."/>
            <person name="Moore B."/>
            <person name="Morris P."/>
            <person name="Phuntmart V."/>
            <person name="Puiu D."/>
            <person name="Shetty J."/>
            <person name="Stajich J.E."/>
            <person name="Tripathy S."/>
            <person name="Wawra S."/>
            <person name="van West P."/>
            <person name="Whitty B.R."/>
            <person name="Coutinho P.M."/>
            <person name="Henrissat B."/>
            <person name="Martin F."/>
            <person name="Thomas P.D."/>
            <person name="Tyler B.M."/>
            <person name="De Vries R.P."/>
            <person name="Kamoun S."/>
            <person name="Yandell M."/>
            <person name="Tisserat N."/>
            <person name="Buell C.R."/>
        </authorList>
    </citation>
    <scope>NUCLEOTIDE SEQUENCE</scope>
    <source>
        <strain evidence="2">DAOM:BR144</strain>
    </source>
</reference>
<dbReference type="AlphaFoldDB" id="K3WUJ7"/>
<accession>K3WUJ7</accession>
<organism evidence="1 2">
    <name type="scientific">Globisporangium ultimum (strain ATCC 200006 / CBS 805.95 / DAOM BR144)</name>
    <name type="common">Pythium ultimum</name>
    <dbReference type="NCBI Taxonomy" id="431595"/>
    <lineage>
        <taxon>Eukaryota</taxon>
        <taxon>Sar</taxon>
        <taxon>Stramenopiles</taxon>
        <taxon>Oomycota</taxon>
        <taxon>Peronosporomycetes</taxon>
        <taxon>Pythiales</taxon>
        <taxon>Pythiaceae</taxon>
        <taxon>Globisporangium</taxon>
    </lineage>
</organism>
<reference evidence="2" key="2">
    <citation type="submission" date="2010-04" db="EMBL/GenBank/DDBJ databases">
        <authorList>
            <person name="Buell R."/>
            <person name="Hamilton J."/>
            <person name="Hostetler J."/>
        </authorList>
    </citation>
    <scope>NUCLEOTIDE SEQUENCE [LARGE SCALE GENOMIC DNA]</scope>
    <source>
        <strain evidence="2">DAOM:BR144</strain>
    </source>
</reference>
<keyword evidence="2" id="KW-1185">Reference proteome</keyword>
<name>K3WUJ7_GLOUD</name>
<reference evidence="1" key="3">
    <citation type="submission" date="2015-02" db="UniProtKB">
        <authorList>
            <consortium name="EnsemblProtists"/>
        </authorList>
    </citation>
    <scope>IDENTIFICATION</scope>
    <source>
        <strain evidence="1">DAOM BR144</strain>
    </source>
</reference>
<evidence type="ECO:0000313" key="1">
    <source>
        <dbReference type="EnsemblProtists" id="PYU1_T008644"/>
    </source>
</evidence>
<sequence>MSASAFVAGVAVGGVRYGYVKFQLHERENVVQYSVDAVKQAFYGQPQRHSSRNDERYVALPSREHEYYTYIRESWNSKVFAFRDTVFDIFQVKK</sequence>
<dbReference type="EnsemblProtists" id="PYU1_T008644">
    <property type="protein sequence ID" value="PYU1_T008644"/>
    <property type="gene ID" value="PYU1_G008627"/>
</dbReference>